<dbReference type="Proteomes" id="UP001156669">
    <property type="component" value="Unassembled WGS sequence"/>
</dbReference>
<proteinExistence type="predicted"/>
<reference evidence="2" key="1">
    <citation type="journal article" date="2019" name="Int. J. Syst. Evol. Microbiol.">
        <title>The Global Catalogue of Microorganisms (GCM) 10K type strain sequencing project: providing services to taxonomists for standard genome sequencing and annotation.</title>
        <authorList>
            <consortium name="The Broad Institute Genomics Platform"/>
            <consortium name="The Broad Institute Genome Sequencing Center for Infectious Disease"/>
            <person name="Wu L."/>
            <person name="Ma J."/>
        </authorList>
    </citation>
    <scope>NUCLEOTIDE SEQUENCE [LARGE SCALE GENOMIC DNA]</scope>
    <source>
        <strain evidence="2">NBRC 110633</strain>
    </source>
</reference>
<evidence type="ECO:0000313" key="2">
    <source>
        <dbReference type="Proteomes" id="UP001156669"/>
    </source>
</evidence>
<accession>A0ABQ5Y9B7</accession>
<sequence length="59" mass="6867">MFTYASAMKKSILRSTKEQKIASKGDIIRAKQFKELMELTSKKTEHLHVLSFNFQQAFT</sequence>
<name>A0ABQ5Y9B7_9VIBR</name>
<organism evidence="1 2">
    <name type="scientific">Vibrio hyugaensis</name>
    <dbReference type="NCBI Taxonomy" id="1534743"/>
    <lineage>
        <taxon>Bacteria</taxon>
        <taxon>Pseudomonadati</taxon>
        <taxon>Pseudomonadota</taxon>
        <taxon>Gammaproteobacteria</taxon>
        <taxon>Vibrionales</taxon>
        <taxon>Vibrionaceae</taxon>
        <taxon>Vibrio</taxon>
    </lineage>
</organism>
<keyword evidence="2" id="KW-1185">Reference proteome</keyword>
<evidence type="ECO:0000313" key="1">
    <source>
        <dbReference type="EMBL" id="GLR06257.1"/>
    </source>
</evidence>
<gene>
    <name evidence="1" type="ORF">GCM10007906_38450</name>
</gene>
<dbReference type="EMBL" id="BSOE01000058">
    <property type="protein sequence ID" value="GLR06257.1"/>
    <property type="molecule type" value="Genomic_DNA"/>
</dbReference>
<comment type="caution">
    <text evidence="1">The sequence shown here is derived from an EMBL/GenBank/DDBJ whole genome shotgun (WGS) entry which is preliminary data.</text>
</comment>
<protein>
    <submittedName>
        <fullName evidence="1">Uncharacterized protein</fullName>
    </submittedName>
</protein>